<dbReference type="Pfam" id="PF01551">
    <property type="entry name" value="Peptidase_M23"/>
    <property type="match status" value="1"/>
</dbReference>
<organism evidence="11 12">
    <name type="scientific">Alishewanella longhuensis</name>
    <dbReference type="NCBI Taxonomy" id="1091037"/>
    <lineage>
        <taxon>Bacteria</taxon>
        <taxon>Pseudomonadati</taxon>
        <taxon>Pseudomonadota</taxon>
        <taxon>Gammaproteobacteria</taxon>
        <taxon>Alteromonadales</taxon>
        <taxon>Alteromonadaceae</taxon>
        <taxon>Alishewanella</taxon>
    </lineage>
</organism>
<dbReference type="Gene3D" id="2.70.70.10">
    <property type="entry name" value="Glucose Permease (Domain IIA)"/>
    <property type="match status" value="1"/>
</dbReference>
<comment type="subcellular location">
    <subcellularLocation>
        <location evidence="2">Cell envelope</location>
    </subcellularLocation>
</comment>
<gene>
    <name evidence="11" type="ORF">GCM10010919_25160</name>
</gene>
<evidence type="ECO:0000313" key="12">
    <source>
        <dbReference type="Proteomes" id="UP000659697"/>
    </source>
</evidence>
<comment type="cofactor">
    <cofactor evidence="1">
        <name>Zn(2+)</name>
        <dbReference type="ChEBI" id="CHEBI:29105"/>
    </cofactor>
</comment>
<proteinExistence type="predicted"/>
<dbReference type="EMBL" id="BNAO01000006">
    <property type="protein sequence ID" value="GHG72684.1"/>
    <property type="molecule type" value="Genomic_DNA"/>
</dbReference>
<evidence type="ECO:0000259" key="8">
    <source>
        <dbReference type="Pfam" id="PF01551"/>
    </source>
</evidence>
<dbReference type="InterPro" id="IPR050570">
    <property type="entry name" value="Cell_wall_metabolism_enzyme"/>
</dbReference>
<evidence type="ECO:0000256" key="3">
    <source>
        <dbReference type="ARBA" id="ARBA00022670"/>
    </source>
</evidence>
<feature type="domain" description="M23ase beta-sheet core" evidence="8">
    <location>
        <begin position="312"/>
        <end position="406"/>
    </location>
</feature>
<dbReference type="PANTHER" id="PTHR21666:SF292">
    <property type="entry name" value="MUREIN DD-ENDOPEPTIDASE MEPM"/>
    <property type="match status" value="1"/>
</dbReference>
<keyword evidence="6" id="KW-0862">Zinc</keyword>
<keyword evidence="4" id="KW-0479">Metal-binding</keyword>
<evidence type="ECO:0000259" key="10">
    <source>
        <dbReference type="Pfam" id="PF19425"/>
    </source>
</evidence>
<comment type="caution">
    <text evidence="11">The sequence shown here is derived from an EMBL/GenBank/DDBJ whole genome shotgun (WGS) entry which is preliminary data.</text>
</comment>
<evidence type="ECO:0000256" key="5">
    <source>
        <dbReference type="ARBA" id="ARBA00022801"/>
    </source>
</evidence>
<dbReference type="RefSeq" id="WP_189433369.1">
    <property type="nucleotide sequence ID" value="NZ_BNAO01000006.1"/>
</dbReference>
<dbReference type="Pfam" id="PF04225">
    <property type="entry name" value="LysM_OapA"/>
    <property type="match status" value="1"/>
</dbReference>
<keyword evidence="5" id="KW-0378">Hydrolase</keyword>
<keyword evidence="12" id="KW-1185">Reference proteome</keyword>
<dbReference type="PANTHER" id="PTHR21666">
    <property type="entry name" value="PEPTIDASE-RELATED"/>
    <property type="match status" value="1"/>
</dbReference>
<dbReference type="InterPro" id="IPR016047">
    <property type="entry name" value="M23ase_b-sheet_dom"/>
</dbReference>
<dbReference type="Proteomes" id="UP000659697">
    <property type="component" value="Unassembled WGS sequence"/>
</dbReference>
<keyword evidence="3" id="KW-0645">Protease</keyword>
<protein>
    <submittedName>
        <fullName evidence="11">Subfamily M23B unassigned peptidase</fullName>
    </submittedName>
</protein>
<sequence>MLNSLFLDFRRRVPLGHQRLMLACLLSISLLLLWPSSQRQTQSGMGVLPLLLGIGLQHAPQQLEQLPLSQLTAWVGDKLRTEPVEDPFIKVYNIASGDSLSRIFSRYNLGYQTVQQVMAADESLLALDVLRPGNRLTLQLDEEGQLQSMELYIHAGKKVLYERVAADEFAYQELLDEGVWQKDILVGDVFGSFYASAQRAGLNDADIYNINQLFKDRINFARDIQAGAQFQVLRSENYVGEESTGQSRIEAIRILNRRQTLTAFMHNDGQYYDANGDSLERAFSRLPLNNNVRVSSHFNPRRLHPITKRVSPHNGTDFPLPIGTPVIAPADGVVTRIENHPFAGKYIEIQHFGGYKTRYLHLSRFNVQRGQRVTRGQRIALSGNTGRSTGPHLHYELHVNNRPVNPMTAHIPLARPVPAESKAAFATRVKQLTAQMEQQTLLAKQQSAAEEVVAD</sequence>
<evidence type="ECO:0000256" key="2">
    <source>
        <dbReference type="ARBA" id="ARBA00004196"/>
    </source>
</evidence>
<dbReference type="SUPFAM" id="SSF51261">
    <property type="entry name" value="Duplicated hybrid motif"/>
    <property type="match status" value="1"/>
</dbReference>
<dbReference type="InterPro" id="IPR007340">
    <property type="entry name" value="LysM_Opacity-associatedA"/>
</dbReference>
<feature type="domain" description="Opacity-associated protein A LysM-like" evidence="9">
    <location>
        <begin position="90"/>
        <end position="172"/>
    </location>
</feature>
<reference evidence="12" key="1">
    <citation type="journal article" date="2019" name="Int. J. Syst. Evol. Microbiol.">
        <title>The Global Catalogue of Microorganisms (GCM) 10K type strain sequencing project: providing services to taxonomists for standard genome sequencing and annotation.</title>
        <authorList>
            <consortium name="The Broad Institute Genomics Platform"/>
            <consortium name="The Broad Institute Genome Sequencing Center for Infectious Disease"/>
            <person name="Wu L."/>
            <person name="Ma J."/>
        </authorList>
    </citation>
    <scope>NUCLEOTIDE SEQUENCE [LARGE SCALE GENOMIC DNA]</scope>
    <source>
        <strain evidence="12">CGMCC 1.7003</strain>
    </source>
</reference>
<accession>A0ABQ3L5A9</accession>
<evidence type="ECO:0000256" key="4">
    <source>
        <dbReference type="ARBA" id="ARBA00022723"/>
    </source>
</evidence>
<evidence type="ECO:0000256" key="1">
    <source>
        <dbReference type="ARBA" id="ARBA00001947"/>
    </source>
</evidence>
<evidence type="ECO:0000256" key="6">
    <source>
        <dbReference type="ARBA" id="ARBA00022833"/>
    </source>
</evidence>
<dbReference type="InterPro" id="IPR045834">
    <property type="entry name" value="Csd3_N2"/>
</dbReference>
<evidence type="ECO:0000259" key="9">
    <source>
        <dbReference type="Pfam" id="PF04225"/>
    </source>
</evidence>
<dbReference type="CDD" id="cd12797">
    <property type="entry name" value="M23_peptidase"/>
    <property type="match status" value="1"/>
</dbReference>
<dbReference type="Pfam" id="PF19425">
    <property type="entry name" value="Csd3_N2"/>
    <property type="match status" value="1"/>
</dbReference>
<evidence type="ECO:0000256" key="7">
    <source>
        <dbReference type="ARBA" id="ARBA00023049"/>
    </source>
</evidence>
<evidence type="ECO:0000313" key="11">
    <source>
        <dbReference type="EMBL" id="GHG72684.1"/>
    </source>
</evidence>
<feature type="domain" description="Csd3-like second N-terminal" evidence="10">
    <location>
        <begin position="177"/>
        <end position="300"/>
    </location>
</feature>
<name>A0ABQ3L5A9_9ALTE</name>
<keyword evidence="7" id="KW-0482">Metalloprotease</keyword>
<dbReference type="Gene3D" id="3.10.450.350">
    <property type="match status" value="2"/>
</dbReference>
<dbReference type="InterPro" id="IPR011055">
    <property type="entry name" value="Dup_hybrid_motif"/>
</dbReference>